<evidence type="ECO:0000256" key="6">
    <source>
        <dbReference type="ARBA" id="ARBA00023136"/>
    </source>
</evidence>
<feature type="transmembrane region" description="Helical" evidence="11">
    <location>
        <begin position="64"/>
        <end position="89"/>
    </location>
</feature>
<evidence type="ECO:0000256" key="7">
    <source>
        <dbReference type="ARBA" id="ARBA00023170"/>
    </source>
</evidence>
<evidence type="ECO:0000313" key="13">
    <source>
        <dbReference type="EMBL" id="DBA18399.1"/>
    </source>
</evidence>
<gene>
    <name evidence="13" type="ORF">GDO54_016644</name>
</gene>
<dbReference type="GO" id="GO:0004930">
    <property type="term" value="F:G protein-coupled receptor activity"/>
    <property type="evidence" value="ECO:0007669"/>
    <property type="project" value="UniProtKB-KW"/>
</dbReference>
<comment type="caution">
    <text evidence="13">The sequence shown here is derived from an EMBL/GenBank/DDBJ whole genome shotgun (WGS) entry which is preliminary data.</text>
</comment>
<organism evidence="13 14">
    <name type="scientific">Pyxicephalus adspersus</name>
    <name type="common">African bullfrog</name>
    <dbReference type="NCBI Taxonomy" id="30357"/>
    <lineage>
        <taxon>Eukaryota</taxon>
        <taxon>Metazoa</taxon>
        <taxon>Chordata</taxon>
        <taxon>Craniata</taxon>
        <taxon>Vertebrata</taxon>
        <taxon>Euteleostomi</taxon>
        <taxon>Amphibia</taxon>
        <taxon>Batrachia</taxon>
        <taxon>Anura</taxon>
        <taxon>Neobatrachia</taxon>
        <taxon>Ranoidea</taxon>
        <taxon>Pyxicephalidae</taxon>
        <taxon>Pyxicephalinae</taxon>
        <taxon>Pyxicephalus</taxon>
    </lineage>
</organism>
<feature type="transmembrane region" description="Helical" evidence="11">
    <location>
        <begin position="147"/>
        <end position="165"/>
    </location>
</feature>
<evidence type="ECO:0000256" key="2">
    <source>
        <dbReference type="ARBA" id="ARBA00022475"/>
    </source>
</evidence>
<feature type="transmembrane region" description="Helical" evidence="11">
    <location>
        <begin position="223"/>
        <end position="248"/>
    </location>
</feature>
<keyword evidence="2" id="KW-1003">Cell membrane</keyword>
<feature type="transmembrane region" description="Helical" evidence="11">
    <location>
        <begin position="109"/>
        <end position="126"/>
    </location>
</feature>
<evidence type="ECO:0000256" key="1">
    <source>
        <dbReference type="ARBA" id="ARBA00004651"/>
    </source>
</evidence>
<dbReference type="InterPro" id="IPR000276">
    <property type="entry name" value="GPCR_Rhodpsn"/>
</dbReference>
<evidence type="ECO:0000259" key="12">
    <source>
        <dbReference type="PROSITE" id="PS50262"/>
    </source>
</evidence>
<keyword evidence="3 10" id="KW-0812">Transmembrane</keyword>
<dbReference type="GO" id="GO:0005886">
    <property type="term" value="C:plasma membrane"/>
    <property type="evidence" value="ECO:0007669"/>
    <property type="project" value="UniProtKB-SubCell"/>
</dbReference>
<dbReference type="SUPFAM" id="SSF81321">
    <property type="entry name" value="Family A G protein-coupled receptor-like"/>
    <property type="match status" value="1"/>
</dbReference>
<keyword evidence="5 10" id="KW-0297">G-protein coupled receptor</keyword>
<evidence type="ECO:0000256" key="3">
    <source>
        <dbReference type="ARBA" id="ARBA00022692"/>
    </source>
</evidence>
<dbReference type="PROSITE" id="PS50262">
    <property type="entry name" value="G_PROTEIN_RECEP_F1_2"/>
    <property type="match status" value="1"/>
</dbReference>
<comment type="similarity">
    <text evidence="9">Belongs to the G-protein coupled receptor 1 family. Mas subfamily.</text>
</comment>
<keyword evidence="6 11" id="KW-0472">Membrane</keyword>
<dbReference type="Proteomes" id="UP001181693">
    <property type="component" value="Unassembled WGS sequence"/>
</dbReference>
<protein>
    <recommendedName>
        <fullName evidence="12">G-protein coupled receptors family 1 profile domain-containing protein</fullName>
    </recommendedName>
</protein>
<comment type="subcellular location">
    <subcellularLocation>
        <location evidence="1">Cell membrane</location>
        <topology evidence="1">Multi-pass membrane protein</topology>
    </subcellularLocation>
</comment>
<dbReference type="PRINTS" id="PR00237">
    <property type="entry name" value="GPCRRHODOPSN"/>
</dbReference>
<keyword evidence="7 10" id="KW-0675">Receptor</keyword>
<dbReference type="PANTHER" id="PTHR11334:SF65">
    <property type="entry name" value="MAS-RELATED G-PROTEIN COUPLED RECEPTOR MEMBER D"/>
    <property type="match status" value="1"/>
</dbReference>
<evidence type="ECO:0000313" key="14">
    <source>
        <dbReference type="Proteomes" id="UP001181693"/>
    </source>
</evidence>
<dbReference type="InterPro" id="IPR017452">
    <property type="entry name" value="GPCR_Rhodpsn_7TM"/>
</dbReference>
<dbReference type="PROSITE" id="PS00237">
    <property type="entry name" value="G_PROTEIN_RECEP_F1_1"/>
    <property type="match status" value="1"/>
</dbReference>
<accession>A0AAV2ZVG5</accession>
<dbReference type="PRINTS" id="PR02108">
    <property type="entry name" value="MRGPCRFAMILY"/>
</dbReference>
<feature type="transmembrane region" description="Helical" evidence="11">
    <location>
        <begin position="185"/>
        <end position="211"/>
    </location>
</feature>
<feature type="transmembrane region" description="Helical" evidence="11">
    <location>
        <begin position="29"/>
        <end position="52"/>
    </location>
</feature>
<evidence type="ECO:0000256" key="8">
    <source>
        <dbReference type="ARBA" id="ARBA00023224"/>
    </source>
</evidence>
<sequence length="310" mass="35054">MNITSLNASSYNFTSIQDFRRQDQDRMTIVAAVFLIFSGIGLMGNLTVFWFLCFKIQRNKYTVYFMNLSAADALLETVAVMTLILNIVGYQSPKLQFNGVASFNLSLTILYYAMIYIGMYLLTSISTERCTSVLFPIWNTVHRPKNLSTIMCCFAWALGSLESLLDNFVCGPSLWQITANCFPIGVMNFVLAVGICLPLMIISSLFLLIKIGKTFRQRYPPKLYIIIIVAAIMFTLSVLPLNTIRFLLLCKLIPSNLLPISTVAPCEFWMIVNSALNPIIYVLIGRRWDQGSCFSIRDNLHRAFSLDNAE</sequence>
<keyword evidence="8 10" id="KW-0807">Transducer</keyword>
<proteinExistence type="inferred from homology"/>
<dbReference type="AlphaFoldDB" id="A0AAV2ZVG5"/>
<dbReference type="Gene3D" id="1.20.1070.10">
    <property type="entry name" value="Rhodopsin 7-helix transmembrane proteins"/>
    <property type="match status" value="1"/>
</dbReference>
<dbReference type="Pfam" id="PF00001">
    <property type="entry name" value="7tm_1"/>
    <property type="match status" value="1"/>
</dbReference>
<keyword evidence="4 11" id="KW-1133">Transmembrane helix</keyword>
<dbReference type="EMBL" id="DYDO01000009">
    <property type="protein sequence ID" value="DBA18399.1"/>
    <property type="molecule type" value="Genomic_DNA"/>
</dbReference>
<reference evidence="13" key="1">
    <citation type="thesis" date="2020" institute="ProQuest LLC" country="789 East Eisenhower Parkway, Ann Arbor, MI, USA">
        <title>Comparative Genomics and Chromosome Evolution.</title>
        <authorList>
            <person name="Mudd A.B."/>
        </authorList>
    </citation>
    <scope>NUCLEOTIDE SEQUENCE</scope>
    <source>
        <strain evidence="13">1538</strain>
        <tissue evidence="13">Blood</tissue>
    </source>
</reference>
<evidence type="ECO:0000256" key="11">
    <source>
        <dbReference type="SAM" id="Phobius"/>
    </source>
</evidence>
<feature type="domain" description="G-protein coupled receptors family 1 profile" evidence="12">
    <location>
        <begin position="44"/>
        <end position="281"/>
    </location>
</feature>
<feature type="transmembrane region" description="Helical" evidence="11">
    <location>
        <begin position="268"/>
        <end position="284"/>
    </location>
</feature>
<keyword evidence="14" id="KW-1185">Reference proteome</keyword>
<evidence type="ECO:0000256" key="5">
    <source>
        <dbReference type="ARBA" id="ARBA00023040"/>
    </source>
</evidence>
<evidence type="ECO:0000256" key="9">
    <source>
        <dbReference type="ARBA" id="ARBA00061394"/>
    </source>
</evidence>
<dbReference type="FunFam" id="1.20.1070.10:FF:000193">
    <property type="entry name" value="Mas-related G-protein coupled receptor member E"/>
    <property type="match status" value="1"/>
</dbReference>
<evidence type="ECO:0000256" key="4">
    <source>
        <dbReference type="ARBA" id="ARBA00022989"/>
    </source>
</evidence>
<evidence type="ECO:0000256" key="10">
    <source>
        <dbReference type="RuleBase" id="RU000688"/>
    </source>
</evidence>
<dbReference type="InterPro" id="IPR026234">
    <property type="entry name" value="MRGPCRFAMILY"/>
</dbReference>
<name>A0AAV2ZVG5_PYXAD</name>
<dbReference type="PANTHER" id="PTHR11334">
    <property type="entry name" value="MAS-RELATED G-PROTEIN COUPLED RECEPTOR"/>
    <property type="match status" value="1"/>
</dbReference>